<keyword evidence="12" id="KW-1185">Reference proteome</keyword>
<dbReference type="GO" id="GO:0005634">
    <property type="term" value="C:nucleus"/>
    <property type="evidence" value="ECO:0007669"/>
    <property type="project" value="UniProtKB-SubCell"/>
</dbReference>
<evidence type="ECO:0000256" key="10">
    <source>
        <dbReference type="SAM" id="MobiDB-lite"/>
    </source>
</evidence>
<dbReference type="GO" id="GO:0005737">
    <property type="term" value="C:cytoplasm"/>
    <property type="evidence" value="ECO:0007669"/>
    <property type="project" value="UniProtKB-SubCell"/>
</dbReference>
<proteinExistence type="inferred from homology"/>
<evidence type="ECO:0000256" key="5">
    <source>
        <dbReference type="ARBA" id="ARBA00022603"/>
    </source>
</evidence>
<dbReference type="PANTHER" id="PTHR14614">
    <property type="entry name" value="HEPATOCELLULAR CARCINOMA-ASSOCIATED ANTIGEN"/>
    <property type="match status" value="1"/>
</dbReference>
<comment type="caution">
    <text evidence="11">The sequence shown here is derived from an EMBL/GenBank/DDBJ whole genome shotgun (WGS) entry which is preliminary data.</text>
</comment>
<comment type="subcellular location">
    <subcellularLocation>
        <location evidence="2">Cytoplasm</location>
    </subcellularLocation>
    <subcellularLocation>
        <location evidence="1">Nucleus</location>
    </subcellularLocation>
</comment>
<dbReference type="SUPFAM" id="SSF53335">
    <property type="entry name" value="S-adenosyl-L-methionine-dependent methyltransferases"/>
    <property type="match status" value="1"/>
</dbReference>
<evidence type="ECO:0000256" key="1">
    <source>
        <dbReference type="ARBA" id="ARBA00004123"/>
    </source>
</evidence>
<gene>
    <name evidence="11" type="ORF">CVT26_000685</name>
</gene>
<evidence type="ECO:0000256" key="4">
    <source>
        <dbReference type="ARBA" id="ARBA00022490"/>
    </source>
</evidence>
<evidence type="ECO:0000313" key="12">
    <source>
        <dbReference type="Proteomes" id="UP000284706"/>
    </source>
</evidence>
<dbReference type="GO" id="GO:0018064">
    <property type="term" value="F:protein-L-histidine N-tele-methyltransferase activity"/>
    <property type="evidence" value="ECO:0007669"/>
    <property type="project" value="UniProtKB-EC"/>
</dbReference>
<feature type="compositionally biased region" description="Acidic residues" evidence="10">
    <location>
        <begin position="95"/>
        <end position="106"/>
    </location>
</feature>
<dbReference type="Proteomes" id="UP000284706">
    <property type="component" value="Unassembled WGS sequence"/>
</dbReference>
<dbReference type="PANTHER" id="PTHR14614:SF39">
    <property type="entry name" value="HISTIDINE PROTEIN METHYLTRANSFERASE 1 HOMOLOG"/>
    <property type="match status" value="1"/>
</dbReference>
<dbReference type="FunCoup" id="A0A409W759">
    <property type="interactions" value="325"/>
</dbReference>
<feature type="region of interest" description="Disordered" evidence="10">
    <location>
        <begin position="94"/>
        <end position="113"/>
    </location>
</feature>
<dbReference type="AlphaFoldDB" id="A0A409W759"/>
<evidence type="ECO:0000256" key="6">
    <source>
        <dbReference type="ARBA" id="ARBA00022679"/>
    </source>
</evidence>
<keyword evidence="6" id="KW-0808">Transferase</keyword>
<keyword evidence="4" id="KW-0963">Cytoplasm</keyword>
<name>A0A409W759_9AGAR</name>
<evidence type="ECO:0000256" key="9">
    <source>
        <dbReference type="ARBA" id="ARBA00038126"/>
    </source>
</evidence>
<evidence type="ECO:0000256" key="2">
    <source>
        <dbReference type="ARBA" id="ARBA00004496"/>
    </source>
</evidence>
<dbReference type="Gene3D" id="3.40.50.150">
    <property type="entry name" value="Vaccinia Virus protein VP39"/>
    <property type="match status" value="1"/>
</dbReference>
<keyword evidence="8" id="KW-0539">Nucleus</keyword>
<evidence type="ECO:0000313" key="11">
    <source>
        <dbReference type="EMBL" id="PPQ74367.1"/>
    </source>
</evidence>
<evidence type="ECO:0000256" key="3">
    <source>
        <dbReference type="ARBA" id="ARBA00012533"/>
    </source>
</evidence>
<sequence>MFKFDFNIEEADDVEEILNLGTEPVSPVDQPKLQNAPTKFEPFSEISLSHLLDELPSLISYSPLSIPLSGPSKLTTLIRRDLFDARFQLISEGAGDVEDDNTEESSESGSGSLRAGKQALAFLDAPSDLVPRVYEGGLKTWECSLDLVDYLDQLKQSSNLTKYVGKKALEVGCGTGVPSMYILRETLSLMSETESPSEKTEIHLQDYNASVLQLVTLPNLLLTWYASRHADDYRASVNDEEIAPMLNPAEPGELPITPELKSAFLRCLESLNIHLRFFSGSWDGFNPINVVGSNGYDVVLTSETIYRPDSLDTLIDLLQAASKGEDRTTLSHLVASQLQLEDAKAVKASGRERLCLVAAKILYFGVGGSVSDFVKKIEAKNALASTVWSSNMGVGRIVMSISWP</sequence>
<dbReference type="EMBL" id="NHYE01005345">
    <property type="protein sequence ID" value="PPQ74367.1"/>
    <property type="molecule type" value="Genomic_DNA"/>
</dbReference>
<dbReference type="STRING" id="231916.A0A409W759"/>
<dbReference type="GO" id="GO:0032259">
    <property type="term" value="P:methylation"/>
    <property type="evidence" value="ECO:0007669"/>
    <property type="project" value="UniProtKB-KW"/>
</dbReference>
<evidence type="ECO:0000256" key="7">
    <source>
        <dbReference type="ARBA" id="ARBA00022691"/>
    </source>
</evidence>
<organism evidence="11 12">
    <name type="scientific">Gymnopilus dilepis</name>
    <dbReference type="NCBI Taxonomy" id="231916"/>
    <lineage>
        <taxon>Eukaryota</taxon>
        <taxon>Fungi</taxon>
        <taxon>Dikarya</taxon>
        <taxon>Basidiomycota</taxon>
        <taxon>Agaricomycotina</taxon>
        <taxon>Agaricomycetes</taxon>
        <taxon>Agaricomycetidae</taxon>
        <taxon>Agaricales</taxon>
        <taxon>Agaricineae</taxon>
        <taxon>Hymenogastraceae</taxon>
        <taxon>Gymnopilus</taxon>
    </lineage>
</organism>
<dbReference type="InterPro" id="IPR019410">
    <property type="entry name" value="Methyltransf_16"/>
</dbReference>
<comment type="similarity">
    <text evidence="9">Belongs to the methyltransferase superfamily. METTL18 family.</text>
</comment>
<keyword evidence="7" id="KW-0949">S-adenosyl-L-methionine</keyword>
<dbReference type="InParanoid" id="A0A409W759"/>
<dbReference type="OrthoDB" id="1723750at2759"/>
<accession>A0A409W759</accession>
<dbReference type="InterPro" id="IPR029063">
    <property type="entry name" value="SAM-dependent_MTases_sf"/>
</dbReference>
<dbReference type="EC" id="2.1.1.85" evidence="3"/>
<evidence type="ECO:0000256" key="8">
    <source>
        <dbReference type="ARBA" id="ARBA00023242"/>
    </source>
</evidence>
<reference evidence="11 12" key="1">
    <citation type="journal article" date="2018" name="Evol. Lett.">
        <title>Horizontal gene cluster transfer increased hallucinogenic mushroom diversity.</title>
        <authorList>
            <person name="Reynolds H.T."/>
            <person name="Vijayakumar V."/>
            <person name="Gluck-Thaler E."/>
            <person name="Korotkin H.B."/>
            <person name="Matheny P.B."/>
            <person name="Slot J.C."/>
        </authorList>
    </citation>
    <scope>NUCLEOTIDE SEQUENCE [LARGE SCALE GENOMIC DNA]</scope>
    <source>
        <strain evidence="11 12">SRW20</strain>
    </source>
</reference>
<protein>
    <recommendedName>
        <fullName evidence="3">protein-histidine N-methyltransferase</fullName>
        <ecNumber evidence="3">2.1.1.85</ecNumber>
    </recommendedName>
</protein>
<keyword evidence="5" id="KW-0489">Methyltransferase</keyword>